<dbReference type="Pfam" id="PF08740">
    <property type="entry name" value="BCS1_N"/>
    <property type="match status" value="2"/>
</dbReference>
<keyword evidence="3" id="KW-0812">Transmembrane</keyword>
<evidence type="ECO:0000256" key="12">
    <source>
        <dbReference type="SAM" id="Coils"/>
    </source>
</evidence>
<keyword evidence="5" id="KW-0999">Mitochondrion inner membrane</keyword>
<comment type="subcellular location">
    <subcellularLocation>
        <location evidence="1">Mitochondrion inner membrane</location>
        <topology evidence="1">Single-pass membrane protein</topology>
    </subcellularLocation>
</comment>
<protein>
    <recommendedName>
        <fullName evidence="18">AAA+ ATPase domain-containing protein</fullName>
    </recommendedName>
</protein>
<evidence type="ECO:0000259" key="14">
    <source>
        <dbReference type="SMART" id="SM00382"/>
    </source>
</evidence>
<organism evidence="16 17">
    <name type="scientific">Psilocybe cyanescens</name>
    <dbReference type="NCBI Taxonomy" id="93625"/>
    <lineage>
        <taxon>Eukaryota</taxon>
        <taxon>Fungi</taxon>
        <taxon>Dikarya</taxon>
        <taxon>Basidiomycota</taxon>
        <taxon>Agaricomycotina</taxon>
        <taxon>Agaricomycetes</taxon>
        <taxon>Agaricomycetidae</taxon>
        <taxon>Agaricales</taxon>
        <taxon>Agaricineae</taxon>
        <taxon>Strophariaceae</taxon>
        <taxon>Psilocybe</taxon>
    </lineage>
</organism>
<dbReference type="InterPro" id="IPR057495">
    <property type="entry name" value="AAA_lid_BCS1"/>
</dbReference>
<dbReference type="EMBL" id="NHYD01003961">
    <property type="protein sequence ID" value="PPQ68243.1"/>
    <property type="molecule type" value="Genomic_DNA"/>
</dbReference>
<accession>A0A409VPR7</accession>
<feature type="compositionally biased region" description="Polar residues" evidence="13">
    <location>
        <begin position="591"/>
        <end position="602"/>
    </location>
</feature>
<feature type="compositionally biased region" description="Basic and acidic residues" evidence="13">
    <location>
        <begin position="566"/>
        <end position="577"/>
    </location>
</feature>
<keyword evidence="9" id="KW-0496">Mitochondrion</keyword>
<feature type="compositionally biased region" description="Basic and acidic residues" evidence="13">
    <location>
        <begin position="543"/>
        <end position="559"/>
    </location>
</feature>
<dbReference type="Pfam" id="PF00004">
    <property type="entry name" value="AAA"/>
    <property type="match status" value="2"/>
</dbReference>
<evidence type="ECO:0000256" key="11">
    <source>
        <dbReference type="ARBA" id="ARBA00048778"/>
    </source>
</evidence>
<feature type="domain" description="AAA+ ATPase" evidence="14">
    <location>
        <begin position="285"/>
        <end position="458"/>
    </location>
</feature>
<evidence type="ECO:0000256" key="2">
    <source>
        <dbReference type="ARBA" id="ARBA00007448"/>
    </source>
</evidence>
<evidence type="ECO:0000256" key="3">
    <source>
        <dbReference type="ARBA" id="ARBA00022692"/>
    </source>
</evidence>
<dbReference type="InterPro" id="IPR003593">
    <property type="entry name" value="AAA+_ATPase"/>
</dbReference>
<dbReference type="GO" id="GO:0016887">
    <property type="term" value="F:ATP hydrolysis activity"/>
    <property type="evidence" value="ECO:0007669"/>
    <property type="project" value="InterPro"/>
</dbReference>
<dbReference type="InParanoid" id="A0A409VPR7"/>
<dbReference type="PANTHER" id="PTHR23070">
    <property type="entry name" value="BCS1 AAA-TYPE ATPASE"/>
    <property type="match status" value="1"/>
</dbReference>
<dbReference type="GO" id="GO:0005524">
    <property type="term" value="F:ATP binding"/>
    <property type="evidence" value="ECO:0007669"/>
    <property type="project" value="UniProtKB-KW"/>
</dbReference>
<dbReference type="OrthoDB" id="10251412at2759"/>
<evidence type="ECO:0000256" key="1">
    <source>
        <dbReference type="ARBA" id="ARBA00004434"/>
    </source>
</evidence>
<gene>
    <name evidence="16" type="ORF">CVT25_005312</name>
</gene>
<dbReference type="Pfam" id="PF25426">
    <property type="entry name" value="AAA_lid_BCS1"/>
    <property type="match status" value="2"/>
</dbReference>
<name>A0A409VPR7_PSICY</name>
<comment type="similarity">
    <text evidence="2">Belongs to the AAA ATPase family. BCS1 subfamily.</text>
</comment>
<dbReference type="CDD" id="cd19510">
    <property type="entry name" value="RecA-like_BCS1"/>
    <property type="match status" value="1"/>
</dbReference>
<evidence type="ECO:0000256" key="7">
    <source>
        <dbReference type="ARBA" id="ARBA00022840"/>
    </source>
</evidence>
<dbReference type="Proteomes" id="UP000283269">
    <property type="component" value="Unassembled WGS sequence"/>
</dbReference>
<dbReference type="Gene3D" id="3.40.50.300">
    <property type="entry name" value="P-loop containing nucleotide triphosphate hydrolases"/>
    <property type="match status" value="2"/>
</dbReference>
<dbReference type="SMART" id="SM01024">
    <property type="entry name" value="BCS1_N"/>
    <property type="match status" value="1"/>
</dbReference>
<feature type="domain" description="BCS1 N-terminal" evidence="15">
    <location>
        <begin position="61"/>
        <end position="254"/>
    </location>
</feature>
<evidence type="ECO:0000313" key="17">
    <source>
        <dbReference type="Proteomes" id="UP000283269"/>
    </source>
</evidence>
<evidence type="ECO:0000256" key="13">
    <source>
        <dbReference type="SAM" id="MobiDB-lite"/>
    </source>
</evidence>
<feature type="region of interest" description="Disordered" evidence="13">
    <location>
        <begin position="543"/>
        <end position="634"/>
    </location>
</feature>
<dbReference type="SUPFAM" id="SSF52540">
    <property type="entry name" value="P-loop containing nucleoside triphosphate hydrolases"/>
    <property type="match status" value="2"/>
</dbReference>
<comment type="catalytic activity">
    <reaction evidence="11">
        <text>ATP + H2O = ADP + phosphate + H(+)</text>
        <dbReference type="Rhea" id="RHEA:13065"/>
        <dbReference type="ChEBI" id="CHEBI:15377"/>
        <dbReference type="ChEBI" id="CHEBI:15378"/>
        <dbReference type="ChEBI" id="CHEBI:30616"/>
        <dbReference type="ChEBI" id="CHEBI:43474"/>
        <dbReference type="ChEBI" id="CHEBI:456216"/>
    </reaction>
    <physiologicalReaction direction="left-to-right" evidence="11">
        <dbReference type="Rhea" id="RHEA:13066"/>
    </physiologicalReaction>
</comment>
<evidence type="ECO:0000256" key="8">
    <source>
        <dbReference type="ARBA" id="ARBA00022989"/>
    </source>
</evidence>
<feature type="compositionally biased region" description="Polar residues" evidence="13">
    <location>
        <begin position="618"/>
        <end position="634"/>
    </location>
</feature>
<dbReference type="GO" id="GO:0005743">
    <property type="term" value="C:mitochondrial inner membrane"/>
    <property type="evidence" value="ECO:0007669"/>
    <property type="project" value="UniProtKB-SubCell"/>
</dbReference>
<evidence type="ECO:0000256" key="5">
    <source>
        <dbReference type="ARBA" id="ARBA00022792"/>
    </source>
</evidence>
<dbReference type="SMART" id="SM00382">
    <property type="entry name" value="AAA"/>
    <property type="match status" value="2"/>
</dbReference>
<evidence type="ECO:0000256" key="9">
    <source>
        <dbReference type="ARBA" id="ARBA00023128"/>
    </source>
</evidence>
<keyword evidence="17" id="KW-1185">Reference proteome</keyword>
<dbReference type="InterPro" id="IPR014851">
    <property type="entry name" value="BCS1_N"/>
</dbReference>
<feature type="domain" description="AAA+ ATPase" evidence="14">
    <location>
        <begin position="893"/>
        <end position="1039"/>
    </location>
</feature>
<proteinExistence type="inferred from homology"/>
<reference evidence="16 17" key="1">
    <citation type="journal article" date="2018" name="Evol. Lett.">
        <title>Horizontal gene cluster transfer increased hallucinogenic mushroom diversity.</title>
        <authorList>
            <person name="Reynolds H.T."/>
            <person name="Vijayakumar V."/>
            <person name="Gluck-Thaler E."/>
            <person name="Korotkin H.B."/>
            <person name="Matheny P.B."/>
            <person name="Slot J.C."/>
        </authorList>
    </citation>
    <scope>NUCLEOTIDE SEQUENCE [LARGE SCALE GENOMIC DNA]</scope>
    <source>
        <strain evidence="16 17">2631</strain>
    </source>
</reference>
<keyword evidence="12" id="KW-0175">Coiled coil</keyword>
<evidence type="ECO:0000256" key="6">
    <source>
        <dbReference type="ARBA" id="ARBA00022801"/>
    </source>
</evidence>
<keyword evidence="4" id="KW-0547">Nucleotide-binding</keyword>
<dbReference type="STRING" id="93625.A0A409VPR7"/>
<dbReference type="InterPro" id="IPR027417">
    <property type="entry name" value="P-loop_NTPase"/>
</dbReference>
<evidence type="ECO:0000256" key="10">
    <source>
        <dbReference type="ARBA" id="ARBA00023136"/>
    </source>
</evidence>
<keyword evidence="10" id="KW-0472">Membrane</keyword>
<keyword evidence="7" id="KW-0067">ATP-binding</keyword>
<dbReference type="InterPro" id="IPR003959">
    <property type="entry name" value="ATPase_AAA_core"/>
</dbReference>
<dbReference type="AlphaFoldDB" id="A0A409VPR7"/>
<evidence type="ECO:0000259" key="15">
    <source>
        <dbReference type="SMART" id="SM01024"/>
    </source>
</evidence>
<dbReference type="InterPro" id="IPR050747">
    <property type="entry name" value="Mitochondrial_chaperone_BCS1"/>
</dbReference>
<evidence type="ECO:0000256" key="4">
    <source>
        <dbReference type="ARBA" id="ARBA00022741"/>
    </source>
</evidence>
<feature type="coiled-coil region" evidence="12">
    <location>
        <begin position="1134"/>
        <end position="1165"/>
    </location>
</feature>
<evidence type="ECO:0000313" key="16">
    <source>
        <dbReference type="EMBL" id="PPQ68243.1"/>
    </source>
</evidence>
<keyword evidence="6" id="KW-0378">Hydrolase</keyword>
<sequence length="1259" mass="140750">MSYESADTPDVSWFGPANALTRIFGFSFIASFFQGINGKMGSMGEGAGGSSSYIANSMRLFLLGTIIESGRRFFGWAMERFKPFQYSITAHFAEGDPAYEWIILFLTEEQVWTRSRQFRVNASSSLRQWSVSLTSILKPGGHVDEHAEYVPTYDEPQLFRWRGYWAEIRRGGSNKKQREFDNIGMDNSQGKLSLTLYTRNMGVLSALVDDARQRYVATSRPHVIVHSADHTMVHPRQSIWRNAKRKMRRPLSSIILQEGVINSLVEDAREFIKSEAWYIKAGIPHRRGYLLHGPPGTGKTSTIYAVVSRRVGNGDIFSLTFVKPVRFLPRTLFLPDLITIFSVDDSYLERAVSSIPKQAIILIEDIDCAFPSREDEEEEASMNAMVMSMNMSGMGRRGALPMRTRSAVTLSGLLNILDGVGSEEGKLFFATTNYIDRLDPALMRPGRIDVKIPYQLATQEQAAALFARFYPKSLAEESVEKSVASESHFGSEKQVDIHILAERFSSSVPQHEFSTAELQGFLLSCKHEPLRAAEGVGAWVEQERKDKLEREKREEEAKEKKKKKKEEKEARHLEDGSARPGVSVGGRQHRQATPTPTASRSDTVGMPQQLAVNDDSAKNSAHASSTSSHRNPTNVAFELQASPNSELINRDDPSKHYNPGNDGHWISIMSSITRFLGLSFLAPLFQSDSLAFNSVKLFLLGSLVETGRRFFRWVYERFDFFQYSITAQFDEGDPVYDWITLFLTEKKIWKRSRRFHVTARSSRRRWGININNNREQAQINGPAEYVPTYEMAQLFRWNGYWAETRRSIGSRGQHVYTEAGGQPSGSRMLFLTIYTRDMTALSSFVDDAREMYLNFSQPHVTVHTVEQVCLCTLDDAKEFLSMVEWYSTAGIPHRRGYLLHGPPGTGKTSTIYAIAGELGLEIYSLSLASGFVDDSFLQRAVSSIPNTAILLIEDIDCAFQSREDMEDNNMPSFPGMVPGLPPNFSKSGVTLSGLLNVLDGVGSEEGKLFFATTNYVERLDPALLRPGRIDRKIQYKLSTKAQAEALFLRFYPPAYTTLSGSSQLTTTTASISNKEEKSLTDTLTLDKEATIKSLASQFASQFPENEFSLAELQGYLLSCKKEPERAVTEFKVWIDEERKEKEEIKTRAEERTGKLKDKKDAKEAEKLQGSLEKLGLWGNGSLSSYGATNSIRINEGGLSGNFQQPAMILQSAQSTTGCSGCNCSGSHTSTQGDRLQVSVGPDITVSTSATSSADSTEAV</sequence>
<comment type="caution">
    <text evidence="16">The sequence shown here is derived from an EMBL/GenBank/DDBJ whole genome shotgun (WGS) entry which is preliminary data.</text>
</comment>
<keyword evidence="8" id="KW-1133">Transmembrane helix</keyword>
<evidence type="ECO:0008006" key="18">
    <source>
        <dbReference type="Google" id="ProtNLM"/>
    </source>
</evidence>